<dbReference type="Gene3D" id="1.10.260.40">
    <property type="entry name" value="lambda repressor-like DNA-binding domains"/>
    <property type="match status" value="1"/>
</dbReference>
<name>A0ABW4TFC9_9ACTN</name>
<dbReference type="SUPFAM" id="SSF53822">
    <property type="entry name" value="Periplasmic binding protein-like I"/>
    <property type="match status" value="1"/>
</dbReference>
<evidence type="ECO:0000259" key="5">
    <source>
        <dbReference type="PROSITE" id="PS50932"/>
    </source>
</evidence>
<evidence type="ECO:0000256" key="1">
    <source>
        <dbReference type="ARBA" id="ARBA00023015"/>
    </source>
</evidence>
<evidence type="ECO:0000256" key="2">
    <source>
        <dbReference type="ARBA" id="ARBA00023125"/>
    </source>
</evidence>
<dbReference type="RefSeq" id="WP_379582324.1">
    <property type="nucleotide sequence ID" value="NZ_JBHUFV010000096.1"/>
</dbReference>
<dbReference type="EMBL" id="JBHUFV010000096">
    <property type="protein sequence ID" value="MFD1939754.1"/>
    <property type="molecule type" value="Genomic_DNA"/>
</dbReference>
<dbReference type="Pfam" id="PF00356">
    <property type="entry name" value="LacI"/>
    <property type="match status" value="1"/>
</dbReference>
<dbReference type="PANTHER" id="PTHR30146:SF155">
    <property type="entry name" value="ALANINE RACEMASE"/>
    <property type="match status" value="1"/>
</dbReference>
<dbReference type="InterPro" id="IPR000843">
    <property type="entry name" value="HTH_LacI"/>
</dbReference>
<reference evidence="7" key="1">
    <citation type="journal article" date="2019" name="Int. J. Syst. Evol. Microbiol.">
        <title>The Global Catalogue of Microorganisms (GCM) 10K type strain sequencing project: providing services to taxonomists for standard genome sequencing and annotation.</title>
        <authorList>
            <consortium name="The Broad Institute Genomics Platform"/>
            <consortium name="The Broad Institute Genome Sequencing Center for Infectious Disease"/>
            <person name="Wu L."/>
            <person name="Ma J."/>
        </authorList>
    </citation>
    <scope>NUCLEOTIDE SEQUENCE [LARGE SCALE GENOMIC DNA]</scope>
    <source>
        <strain evidence="7">ICMP 6774ER</strain>
    </source>
</reference>
<feature type="domain" description="HTH lacI-type" evidence="5">
    <location>
        <begin position="10"/>
        <end position="64"/>
    </location>
</feature>
<dbReference type="Pfam" id="PF13377">
    <property type="entry name" value="Peripla_BP_3"/>
    <property type="match status" value="1"/>
</dbReference>
<gene>
    <name evidence="6" type="ORF">ACFSKW_50695</name>
</gene>
<sequence length="345" mass="36332">MSPETPGTPPTIADVARLAGVSKGAVSLALNDKPGVSEETRRRVKQVAEQLNWRPSIHARAMLRSRAFAVGLVLARAPRQLAVDPFFAGFLGGVESVLDGSGSVLVLQVVGEDAEKEADSYRQLVRERRIDGAFLLDIRDGDQRPALLPALGLPAVAVGPAGTDCGQVPVVGIRDGDGIAAAVGHLVELGHRKIAFVEGAPVYRHSTSRLDAWRQAMRSHGLPADLHDAGHFTGEGGAAATRRLLRRRPTAIIYASDLMAIAGMSVAREAGLEVPGDLSVTGFDDNPEAAHLHPPLTTVRQDPVAVGAVAAELLLAQIEGRRTTPESPAPQLIVRGSTAPPSPMR</sequence>
<dbReference type="InterPro" id="IPR010982">
    <property type="entry name" value="Lambda_DNA-bd_dom_sf"/>
</dbReference>
<accession>A0ABW4TFC9</accession>
<comment type="caution">
    <text evidence="6">The sequence shown here is derived from an EMBL/GenBank/DDBJ whole genome shotgun (WGS) entry which is preliminary data.</text>
</comment>
<dbReference type="CDD" id="cd01392">
    <property type="entry name" value="HTH_LacI"/>
    <property type="match status" value="1"/>
</dbReference>
<dbReference type="Gene3D" id="3.40.50.2300">
    <property type="match status" value="2"/>
</dbReference>
<evidence type="ECO:0000256" key="4">
    <source>
        <dbReference type="SAM" id="MobiDB-lite"/>
    </source>
</evidence>
<dbReference type="GO" id="GO:0003677">
    <property type="term" value="F:DNA binding"/>
    <property type="evidence" value="ECO:0007669"/>
    <property type="project" value="UniProtKB-KW"/>
</dbReference>
<dbReference type="SMART" id="SM00354">
    <property type="entry name" value="HTH_LACI"/>
    <property type="match status" value="1"/>
</dbReference>
<proteinExistence type="predicted"/>
<dbReference type="Proteomes" id="UP001597368">
    <property type="component" value="Unassembled WGS sequence"/>
</dbReference>
<evidence type="ECO:0000256" key="3">
    <source>
        <dbReference type="ARBA" id="ARBA00023163"/>
    </source>
</evidence>
<feature type="region of interest" description="Disordered" evidence="4">
    <location>
        <begin position="321"/>
        <end position="345"/>
    </location>
</feature>
<keyword evidence="2 6" id="KW-0238">DNA-binding</keyword>
<dbReference type="InterPro" id="IPR046335">
    <property type="entry name" value="LacI/GalR-like_sensor"/>
</dbReference>
<protein>
    <submittedName>
        <fullName evidence="6">LacI family DNA-binding transcriptional regulator</fullName>
    </submittedName>
</protein>
<keyword evidence="3" id="KW-0804">Transcription</keyword>
<organism evidence="6 7">
    <name type="scientific">Nonomuraea mangrovi</name>
    <dbReference type="NCBI Taxonomy" id="2316207"/>
    <lineage>
        <taxon>Bacteria</taxon>
        <taxon>Bacillati</taxon>
        <taxon>Actinomycetota</taxon>
        <taxon>Actinomycetes</taxon>
        <taxon>Streptosporangiales</taxon>
        <taxon>Streptosporangiaceae</taxon>
        <taxon>Nonomuraea</taxon>
    </lineage>
</organism>
<keyword evidence="1" id="KW-0805">Transcription regulation</keyword>
<dbReference type="InterPro" id="IPR028082">
    <property type="entry name" value="Peripla_BP_I"/>
</dbReference>
<keyword evidence="7" id="KW-1185">Reference proteome</keyword>
<dbReference type="PROSITE" id="PS50932">
    <property type="entry name" value="HTH_LACI_2"/>
    <property type="match status" value="1"/>
</dbReference>
<dbReference type="PROSITE" id="PS00356">
    <property type="entry name" value="HTH_LACI_1"/>
    <property type="match status" value="1"/>
</dbReference>
<dbReference type="SUPFAM" id="SSF47413">
    <property type="entry name" value="lambda repressor-like DNA-binding domains"/>
    <property type="match status" value="1"/>
</dbReference>
<evidence type="ECO:0000313" key="7">
    <source>
        <dbReference type="Proteomes" id="UP001597368"/>
    </source>
</evidence>
<dbReference type="PANTHER" id="PTHR30146">
    <property type="entry name" value="LACI-RELATED TRANSCRIPTIONAL REPRESSOR"/>
    <property type="match status" value="1"/>
</dbReference>
<evidence type="ECO:0000313" key="6">
    <source>
        <dbReference type="EMBL" id="MFD1939754.1"/>
    </source>
</evidence>